<reference evidence="3" key="1">
    <citation type="journal article" date="2010" name="Genome Res.">
        <title>Population genomic sequencing of Coccidioides fungi reveals recent hybridization and transposon control.</title>
        <authorList>
            <person name="Neafsey D.E."/>
            <person name="Barker B.M."/>
            <person name="Sharpton T.J."/>
            <person name="Stajich J.E."/>
            <person name="Park D.J."/>
            <person name="Whiston E."/>
            <person name="Hung C.-Y."/>
            <person name="McMahan C."/>
            <person name="White J."/>
            <person name="Sykes S."/>
            <person name="Heiman D."/>
            <person name="Young S."/>
            <person name="Zeng Q."/>
            <person name="Abouelleil A."/>
            <person name="Aftuck L."/>
            <person name="Bessette D."/>
            <person name="Brown A."/>
            <person name="FitzGerald M."/>
            <person name="Lui A."/>
            <person name="Macdonald J.P."/>
            <person name="Priest M."/>
            <person name="Orbach M.J."/>
            <person name="Galgiani J.N."/>
            <person name="Kirkland T.N."/>
            <person name="Cole G.T."/>
            <person name="Birren B.W."/>
            <person name="Henn M.R."/>
            <person name="Taylor J.W."/>
            <person name="Rounsley S.D."/>
        </authorList>
    </citation>
    <scope>NUCLEOTIDE SEQUENCE [LARGE SCALE GENOMIC DNA]</scope>
    <source>
        <strain evidence="3">RMSCC 2394</strain>
    </source>
</reference>
<keyword evidence="1" id="KW-1133">Transmembrane helix</keyword>
<keyword evidence="1" id="KW-0472">Membrane</keyword>
<dbReference type="AlphaFoldDB" id="A0A0J6YA02"/>
<protein>
    <submittedName>
        <fullName evidence="2">Uncharacterized protein</fullName>
    </submittedName>
</protein>
<keyword evidence="1" id="KW-0812">Transmembrane</keyword>
<feature type="transmembrane region" description="Helical" evidence="1">
    <location>
        <begin position="15"/>
        <end position="36"/>
    </location>
</feature>
<organism evidence="2 3">
    <name type="scientific">Coccidioides immitis RMSCC 2394</name>
    <dbReference type="NCBI Taxonomy" id="404692"/>
    <lineage>
        <taxon>Eukaryota</taxon>
        <taxon>Fungi</taxon>
        <taxon>Dikarya</taxon>
        <taxon>Ascomycota</taxon>
        <taxon>Pezizomycotina</taxon>
        <taxon>Eurotiomycetes</taxon>
        <taxon>Eurotiomycetidae</taxon>
        <taxon>Onygenales</taxon>
        <taxon>Onygenaceae</taxon>
        <taxon>Coccidioides</taxon>
    </lineage>
</organism>
<evidence type="ECO:0000313" key="2">
    <source>
        <dbReference type="EMBL" id="KMP03603.1"/>
    </source>
</evidence>
<accession>A0A0J6YA02</accession>
<evidence type="ECO:0000256" key="1">
    <source>
        <dbReference type="SAM" id="Phobius"/>
    </source>
</evidence>
<gene>
    <name evidence="2" type="ORF">CIRG_03295</name>
</gene>
<sequence length="117" mass="12563">MAALQDGDPSSSEQLGGSFVLGAGLVTCLAWVVGFWRSRWGGYVEVWAGAGMTGVPSEAYISLLTVQSRPMKVLLGWPESLAGRLGPRTWRWAKQMTVVGGRFTRHRALLVGANTGN</sequence>
<name>A0A0J6YA02_COCIT</name>
<evidence type="ECO:0000313" key="3">
    <source>
        <dbReference type="Proteomes" id="UP000054565"/>
    </source>
</evidence>
<dbReference type="EMBL" id="DS028094">
    <property type="protein sequence ID" value="KMP03603.1"/>
    <property type="molecule type" value="Genomic_DNA"/>
</dbReference>
<dbReference type="Proteomes" id="UP000054565">
    <property type="component" value="Unassembled WGS sequence"/>
</dbReference>
<proteinExistence type="predicted"/>